<dbReference type="InterPro" id="IPR016181">
    <property type="entry name" value="Acyl_CoA_acyltransferase"/>
</dbReference>
<dbReference type="InterPro" id="IPR038740">
    <property type="entry name" value="BioF2-like_GNAT_dom"/>
</dbReference>
<dbReference type="GO" id="GO:0016746">
    <property type="term" value="F:acyltransferase activity"/>
    <property type="evidence" value="ECO:0007669"/>
    <property type="project" value="UniProtKB-KW"/>
</dbReference>
<accession>A0ABZ2LMK2</accession>
<dbReference type="Pfam" id="PF13480">
    <property type="entry name" value="Acetyltransf_6"/>
    <property type="match status" value="1"/>
</dbReference>
<dbReference type="EC" id="2.3.1.-" evidence="2"/>
<gene>
    <name evidence="2" type="ORF">LZC94_30350</name>
</gene>
<keyword evidence="3" id="KW-1185">Reference proteome</keyword>
<sequence>MHCRLVTSLAELDAMREDWEALLARSDSNEPTLSPLWLLAWWRIYGGEGNRALRVFAFYEGKRLVGLVPLLQRDTLYRRVLPFRRLEPLASGEDEADETCSDYLGPIAERGREEAVAQEFVVALAKGAAGPWDEILLPSMSADSPFTPLLARKLNAIGAKVYVQTSASCPFVPLPPTWDEYLLALSSKHRYTVRRALRDFEKEMGAPPVLDVVSRREDLEPTFDTLVELHAERWKEGHGGVFASARFSAFHRTIAPALFERGALDLGLLRADGRPIGAFYNFVWNGKSYFYQSGRALDVPRGVAIGIVMHALLIRRAIERGLREYDFLAGASRYKLDLSPAVRHLVTIRAAQPRLVEHARRTTESAIRHVRTLRHALRTEESI</sequence>
<dbReference type="EMBL" id="CP089984">
    <property type="protein sequence ID" value="WXB12142.1"/>
    <property type="molecule type" value="Genomic_DNA"/>
</dbReference>
<proteinExistence type="predicted"/>
<feature type="domain" description="BioF2-like acetyltransferase" evidence="1">
    <location>
        <begin position="187"/>
        <end position="335"/>
    </location>
</feature>
<keyword evidence="2" id="KW-0012">Acyltransferase</keyword>
<keyword evidence="2" id="KW-0808">Transferase</keyword>
<evidence type="ECO:0000313" key="3">
    <source>
        <dbReference type="Proteomes" id="UP001370348"/>
    </source>
</evidence>
<organism evidence="2 3">
    <name type="scientific">Pendulispora albinea</name>
    <dbReference type="NCBI Taxonomy" id="2741071"/>
    <lineage>
        <taxon>Bacteria</taxon>
        <taxon>Pseudomonadati</taxon>
        <taxon>Myxococcota</taxon>
        <taxon>Myxococcia</taxon>
        <taxon>Myxococcales</taxon>
        <taxon>Sorangiineae</taxon>
        <taxon>Pendulisporaceae</taxon>
        <taxon>Pendulispora</taxon>
    </lineage>
</organism>
<dbReference type="RefSeq" id="WP_394821760.1">
    <property type="nucleotide sequence ID" value="NZ_CP089984.1"/>
</dbReference>
<reference evidence="2 3" key="1">
    <citation type="submission" date="2021-12" db="EMBL/GenBank/DDBJ databases">
        <title>Discovery of the Pendulisporaceae a myxobacterial family with distinct sporulation behavior and unique specialized metabolism.</title>
        <authorList>
            <person name="Garcia R."/>
            <person name="Popoff A."/>
            <person name="Bader C.D."/>
            <person name="Loehr J."/>
            <person name="Walesch S."/>
            <person name="Walt C."/>
            <person name="Boldt J."/>
            <person name="Bunk B."/>
            <person name="Haeckl F.J.F.P.J."/>
            <person name="Gunesch A.P."/>
            <person name="Birkelbach J."/>
            <person name="Nuebel U."/>
            <person name="Pietschmann T."/>
            <person name="Bach T."/>
            <person name="Mueller R."/>
        </authorList>
    </citation>
    <scope>NUCLEOTIDE SEQUENCE [LARGE SCALE GENOMIC DNA]</scope>
    <source>
        <strain evidence="2 3">MSr11954</strain>
    </source>
</reference>
<name>A0ABZ2LMK2_9BACT</name>
<dbReference type="Gene3D" id="3.40.630.30">
    <property type="match status" value="1"/>
</dbReference>
<dbReference type="Proteomes" id="UP001370348">
    <property type="component" value="Chromosome"/>
</dbReference>
<evidence type="ECO:0000259" key="1">
    <source>
        <dbReference type="Pfam" id="PF13480"/>
    </source>
</evidence>
<protein>
    <submittedName>
        <fullName evidence="2">GNAT family N-acetyltransferase</fullName>
        <ecNumber evidence="2">2.3.1.-</ecNumber>
    </submittedName>
</protein>
<evidence type="ECO:0000313" key="2">
    <source>
        <dbReference type="EMBL" id="WXB12142.1"/>
    </source>
</evidence>
<dbReference type="SUPFAM" id="SSF55729">
    <property type="entry name" value="Acyl-CoA N-acyltransferases (Nat)"/>
    <property type="match status" value="1"/>
</dbReference>